<feature type="transmembrane region" description="Helical" evidence="1">
    <location>
        <begin position="27"/>
        <end position="44"/>
    </location>
</feature>
<evidence type="ECO:0000256" key="1">
    <source>
        <dbReference type="SAM" id="Phobius"/>
    </source>
</evidence>
<feature type="transmembrane region" description="Helical" evidence="1">
    <location>
        <begin position="80"/>
        <end position="102"/>
    </location>
</feature>
<keyword evidence="1" id="KW-0472">Membrane</keyword>
<accession>A0A1I6T9P4</accession>
<dbReference type="RefSeq" id="WP_091837886.1">
    <property type="nucleotide sequence ID" value="NZ_FPAA01000009.1"/>
</dbReference>
<protein>
    <submittedName>
        <fullName evidence="2">Uncharacterized protein</fullName>
    </submittedName>
</protein>
<feature type="transmembrane region" description="Helical" evidence="1">
    <location>
        <begin position="49"/>
        <end position="68"/>
    </location>
</feature>
<keyword evidence="3" id="KW-1185">Reference proteome</keyword>
<sequence length="339" mass="39191">MRILFSVIASLLLPGTGQLVNGQRRKGYLFVGIYVICFALSYFISPIPMYLLVVATLIDTVIVGIQIIRGDREKPKGKRYIIEPLIVLLFLGTTLSIIDYSIEKKAMISLNKLLSGTNELSPKKKTELKKEAEAYLKDRYGKEFYVDKIEYIRQSPRYTMRGHLKDDEQSNGFYISKDSKGKYVDSYFSHVLADEGMKEIRPTMEQVFTSMMNWESTVTVAPTVKEKMITEKRNYLEIRQQTDRYQQQVMVNISAKLTNENAQEKMDEAYQLIEYLNQKGINASLEITYYKPSLKKKGVKKVDFTNEIQYGEYVTGYLEINDISEIQSVADVDKYLEIY</sequence>
<dbReference type="AlphaFoldDB" id="A0A1I6T9P4"/>
<evidence type="ECO:0000313" key="3">
    <source>
        <dbReference type="Proteomes" id="UP000198660"/>
    </source>
</evidence>
<name>A0A1I6T9P4_9BACL</name>
<gene>
    <name evidence="2" type="ORF">SAMN05444972_109106</name>
</gene>
<proteinExistence type="predicted"/>
<keyword evidence="1" id="KW-1133">Transmembrane helix</keyword>
<dbReference type="Proteomes" id="UP000198660">
    <property type="component" value="Unassembled WGS sequence"/>
</dbReference>
<dbReference type="OrthoDB" id="9792998at2"/>
<evidence type="ECO:0000313" key="2">
    <source>
        <dbReference type="EMBL" id="SFS85853.1"/>
    </source>
</evidence>
<organism evidence="2 3">
    <name type="scientific">Marininema halotolerans</name>
    <dbReference type="NCBI Taxonomy" id="1155944"/>
    <lineage>
        <taxon>Bacteria</taxon>
        <taxon>Bacillati</taxon>
        <taxon>Bacillota</taxon>
        <taxon>Bacilli</taxon>
        <taxon>Bacillales</taxon>
        <taxon>Thermoactinomycetaceae</taxon>
        <taxon>Marininema</taxon>
    </lineage>
</organism>
<keyword evidence="1" id="KW-0812">Transmembrane</keyword>
<reference evidence="3" key="1">
    <citation type="submission" date="2016-10" db="EMBL/GenBank/DDBJ databases">
        <authorList>
            <person name="Varghese N."/>
            <person name="Submissions S."/>
        </authorList>
    </citation>
    <scope>NUCLEOTIDE SEQUENCE [LARGE SCALE GENOMIC DNA]</scope>
    <source>
        <strain evidence="3">DSM 45789</strain>
    </source>
</reference>
<dbReference type="EMBL" id="FPAA01000009">
    <property type="protein sequence ID" value="SFS85853.1"/>
    <property type="molecule type" value="Genomic_DNA"/>
</dbReference>